<feature type="domain" description="DDH" evidence="1">
    <location>
        <begin position="3"/>
        <end position="106"/>
    </location>
</feature>
<dbReference type="KEGG" id="abi:Aboo_0232"/>
<evidence type="ECO:0000313" key="2">
    <source>
        <dbReference type="EMBL" id="ADD08044.1"/>
    </source>
</evidence>
<organism evidence="2 3">
    <name type="scientific">Aciduliprofundum boonei (strain DSM 19572 / T469)</name>
    <dbReference type="NCBI Taxonomy" id="439481"/>
    <lineage>
        <taxon>Archaea</taxon>
        <taxon>Methanobacteriati</taxon>
        <taxon>Thermoplasmatota</taxon>
        <taxon>DHVE2 group</taxon>
        <taxon>Candidatus Aciduliprofundum</taxon>
    </lineage>
</organism>
<gene>
    <name evidence="2" type="ordered locus">Aboo_0232</name>
</gene>
<dbReference type="Pfam" id="PF01368">
    <property type="entry name" value="DHH"/>
    <property type="match status" value="1"/>
</dbReference>
<keyword evidence="3" id="KW-1185">Reference proteome</keyword>
<protein>
    <recommendedName>
        <fullName evidence="1">DDH domain-containing protein</fullName>
    </recommendedName>
</protein>
<name>D3TBV9_ACIB4</name>
<dbReference type="EMBL" id="CP001941">
    <property type="protein sequence ID" value="ADD08044.1"/>
    <property type="molecule type" value="Genomic_DNA"/>
</dbReference>
<dbReference type="InterPro" id="IPR001667">
    <property type="entry name" value="DDH_dom"/>
</dbReference>
<evidence type="ECO:0000313" key="3">
    <source>
        <dbReference type="Proteomes" id="UP000001400"/>
    </source>
</evidence>
<dbReference type="GeneID" id="8827174"/>
<dbReference type="AlphaFoldDB" id="D3TBV9"/>
<dbReference type="HOGENOM" id="CLU_907931_0_0_2"/>
<dbReference type="InterPro" id="IPR038763">
    <property type="entry name" value="DHH_sf"/>
</dbReference>
<evidence type="ECO:0000259" key="1">
    <source>
        <dbReference type="Pfam" id="PF01368"/>
    </source>
</evidence>
<sequence>MLVHHWDTDGITSAAIYIKLHGEDNLFTPKIGNFYLDSEDFDVVKKADKVVILDMNLPDAVKLCKYADVYIYDHHRASKVECAKEHYNPYLMGMMYPSCTTVLMERFSYKPDYLVALGIIGDKGPGAKKIEEWKIVEKVMSSENLREGELQLAVELLDSSFKLNNRNEVVENVHLVLQGIKEVLENDKLHTNLEHISKEIEMWSDRAEDMGNYMFLEMRSPYMIISAVTRRIAWGRKKPAIVVNHKDDRDEFYIRFPNNEHSALPLIELAKKRGYNAGGKDEVMGAILPQGKSKEFVKEVLEVLRW</sequence>
<proteinExistence type="predicted"/>
<reference evidence="2" key="1">
    <citation type="submission" date="2010-02" db="EMBL/GenBank/DDBJ databases">
        <title>Complete sequence of Aciduliprofundum boonei T469.</title>
        <authorList>
            <consortium name="US DOE Joint Genome Institute"/>
            <person name="Lucas S."/>
            <person name="Copeland A."/>
            <person name="Lapidus A."/>
            <person name="Cheng J.-F."/>
            <person name="Bruce D."/>
            <person name="Goodwin L."/>
            <person name="Pitluck S."/>
            <person name="Saunders E."/>
            <person name="Detter J.C."/>
            <person name="Han C."/>
            <person name="Tapia R."/>
            <person name="Land M."/>
            <person name="Hauser L."/>
            <person name="Kyrpides N."/>
            <person name="Mikhailova N."/>
            <person name="Flores G."/>
            <person name="Reysenbach A.-L."/>
            <person name="Woyke T."/>
        </authorList>
    </citation>
    <scope>NUCLEOTIDE SEQUENCE</scope>
    <source>
        <strain evidence="2">T469</strain>
    </source>
</reference>
<dbReference type="RefSeq" id="WP_012997080.1">
    <property type="nucleotide sequence ID" value="NC_013926.1"/>
</dbReference>
<dbReference type="Proteomes" id="UP000001400">
    <property type="component" value="Chromosome"/>
</dbReference>
<dbReference type="SUPFAM" id="SSF64182">
    <property type="entry name" value="DHH phosphoesterases"/>
    <property type="match status" value="1"/>
</dbReference>
<accession>D3TBV9</accession>